<evidence type="ECO:0000313" key="17">
    <source>
        <dbReference type="Proteomes" id="UP000321272"/>
    </source>
</evidence>
<evidence type="ECO:0000256" key="4">
    <source>
        <dbReference type="ARBA" id="ARBA00012339"/>
    </source>
</evidence>
<dbReference type="PROSITE" id="PS00163">
    <property type="entry name" value="FUMARATE_LYASES"/>
    <property type="match status" value="1"/>
</dbReference>
<dbReference type="GO" id="GO:0070626">
    <property type="term" value="F:(S)-2-(5-amino-1-(5-phospho-D-ribosyl)imidazole-4-carboxamido) succinate lyase (fumarate-forming) activity"/>
    <property type="evidence" value="ECO:0007669"/>
    <property type="project" value="RHEA"/>
</dbReference>
<dbReference type="PANTHER" id="PTHR43411:SF1">
    <property type="entry name" value="ADENYLOSUCCINATE LYASE"/>
    <property type="match status" value="1"/>
</dbReference>
<evidence type="ECO:0000256" key="13">
    <source>
        <dbReference type="RuleBase" id="RU361172"/>
    </source>
</evidence>
<accession>A0A5B8ST13</accession>
<dbReference type="SUPFAM" id="SSF48557">
    <property type="entry name" value="L-aspartase-like"/>
    <property type="match status" value="1"/>
</dbReference>
<dbReference type="FunFam" id="1.10.275.10:FF:000003">
    <property type="entry name" value="Adenylosuccinate lyase"/>
    <property type="match status" value="1"/>
</dbReference>
<comment type="catalytic activity">
    <reaction evidence="8">
        <text>(2S)-2-[5-amino-1-(5-phospho-beta-D-ribosyl)imidazole-4-carboxamido]succinate = 5-amino-1-(5-phospho-beta-D-ribosyl)imidazole-4-carboxamide + fumarate</text>
        <dbReference type="Rhea" id="RHEA:23920"/>
        <dbReference type="ChEBI" id="CHEBI:29806"/>
        <dbReference type="ChEBI" id="CHEBI:58443"/>
        <dbReference type="ChEBI" id="CHEBI:58475"/>
        <dbReference type="EC" id="4.3.2.2"/>
    </reaction>
    <physiologicalReaction direction="left-to-right" evidence="8">
        <dbReference type="Rhea" id="RHEA:23921"/>
    </physiologicalReaction>
</comment>
<evidence type="ECO:0000256" key="3">
    <source>
        <dbReference type="ARBA" id="ARBA00008273"/>
    </source>
</evidence>
<proteinExistence type="inferred from homology"/>
<dbReference type="RefSeq" id="WP_147184483.1">
    <property type="nucleotide sequence ID" value="NZ_CP042382.1"/>
</dbReference>
<dbReference type="GO" id="GO:0005829">
    <property type="term" value="C:cytosol"/>
    <property type="evidence" value="ECO:0007669"/>
    <property type="project" value="TreeGrafter"/>
</dbReference>
<dbReference type="AlphaFoldDB" id="A0A5B8ST13"/>
<dbReference type="GO" id="GO:0004018">
    <property type="term" value="F:N6-(1,2-dicarboxyethyl)AMP AMP-lyase (fumarate-forming) activity"/>
    <property type="evidence" value="ECO:0007669"/>
    <property type="project" value="UniProtKB-UniRule"/>
</dbReference>
<dbReference type="InterPro" id="IPR020557">
    <property type="entry name" value="Fumarate_lyase_CS"/>
</dbReference>
<dbReference type="CDD" id="cd01598">
    <property type="entry name" value="PurB"/>
    <property type="match status" value="1"/>
</dbReference>
<dbReference type="Pfam" id="PF00206">
    <property type="entry name" value="Lyase_1"/>
    <property type="match status" value="1"/>
</dbReference>
<dbReference type="Gene3D" id="1.20.200.10">
    <property type="entry name" value="Fumarase/aspartase (Central domain)"/>
    <property type="match status" value="1"/>
</dbReference>
<dbReference type="UniPathway" id="UPA00074">
    <property type="reaction ID" value="UER00132"/>
</dbReference>
<evidence type="ECO:0000256" key="7">
    <source>
        <dbReference type="ARBA" id="ARBA00023239"/>
    </source>
</evidence>
<dbReference type="NCBIfam" id="TIGR00928">
    <property type="entry name" value="purB"/>
    <property type="match status" value="1"/>
</dbReference>
<keyword evidence="7 13" id="KW-0456">Lyase</keyword>
<evidence type="ECO:0000256" key="6">
    <source>
        <dbReference type="ARBA" id="ARBA00022755"/>
    </source>
</evidence>
<keyword evidence="17" id="KW-1185">Reference proteome</keyword>
<dbReference type="EMBL" id="CP042382">
    <property type="protein sequence ID" value="QEA39431.1"/>
    <property type="molecule type" value="Genomic_DNA"/>
</dbReference>
<evidence type="ECO:0000256" key="9">
    <source>
        <dbReference type="ARBA" id="ARBA00025012"/>
    </source>
</evidence>
<comment type="catalytic activity">
    <reaction evidence="11">
        <text>N(6)-(1,2-dicarboxyethyl)-AMP = fumarate + AMP</text>
        <dbReference type="Rhea" id="RHEA:16853"/>
        <dbReference type="ChEBI" id="CHEBI:29806"/>
        <dbReference type="ChEBI" id="CHEBI:57567"/>
        <dbReference type="ChEBI" id="CHEBI:456215"/>
        <dbReference type="EC" id="4.3.2.2"/>
    </reaction>
    <physiologicalReaction direction="left-to-right" evidence="11">
        <dbReference type="Rhea" id="RHEA:16854"/>
    </physiologicalReaction>
</comment>
<dbReference type="KEGG" id="paur:FGL86_10315"/>
<protein>
    <recommendedName>
        <fullName evidence="5 12">Adenylosuccinate lyase</fullName>
        <shortName evidence="13">ASL</shortName>
        <ecNumber evidence="4 12">4.3.2.2</ecNumber>
    </recommendedName>
    <alternativeName>
        <fullName evidence="10 13">Adenylosuccinase</fullName>
    </alternativeName>
</protein>
<evidence type="ECO:0000256" key="11">
    <source>
        <dbReference type="ARBA" id="ARBA00049115"/>
    </source>
</evidence>
<sequence>MQLSSLTALSPVDGRYGDKAAMLREHFSEFGLIRARVTVEVRWLETLAAHPGIKEVPAFSEDARAFLDTLVQDFSERDAARIKEIERITNHDVKAVEYFLKERIAEHSELNAVSEFIHFACTSEDINNLSHALMLKGGLAVVIPKMEETIDAIAGLAAQHADQPMLSRTHGQTASPTTLGKEMANVAYRLRRQLKQIESVELLGKINGAVGNYNAHLATYPEIDWAENARQFIESLGLGFNPYTTQIEPHDYIAELFDAVCRFHTILIDFDRDIWGYISLGYFKQKTVEGEIGSSTMPHKVNPIDFENSEGNLGLSNALLTHLAQKLPISRWQRDLTDSTVLRNLGVGLAYGMVAYQATLKGIRKLETNPERLAADLDASWEVLAEPIQTVMRRYGIEKPYEKLKELTRGKRIDQAGFATFIDTLELPTEVKTELKALTPATYTGNAAEQARKLQNW</sequence>
<reference evidence="16 17" key="1">
    <citation type="submission" date="2019-06" db="EMBL/GenBank/DDBJ databases">
        <title>Genome analyses of bacteria isolated from kimchi.</title>
        <authorList>
            <person name="Lee S."/>
            <person name="Ahn S."/>
            <person name="Roh S."/>
        </authorList>
    </citation>
    <scope>NUCLEOTIDE SEQUENCE [LARGE SCALE GENOMIC DNA]</scope>
    <source>
        <strain evidence="16 17">CBA4606</strain>
    </source>
</reference>
<evidence type="ECO:0000256" key="10">
    <source>
        <dbReference type="ARBA" id="ARBA00030717"/>
    </source>
</evidence>
<comment type="similarity">
    <text evidence="3 13">Belongs to the lyase 1 family. Adenylosuccinate lyase subfamily.</text>
</comment>
<dbReference type="InterPro" id="IPR013539">
    <property type="entry name" value="PurB_C"/>
</dbReference>
<dbReference type="Gene3D" id="1.10.275.10">
    <property type="entry name" value="Fumarase/aspartase (N-terminal domain)"/>
    <property type="match status" value="1"/>
</dbReference>
<dbReference type="Pfam" id="PF08328">
    <property type="entry name" value="ASL_C"/>
    <property type="match status" value="1"/>
</dbReference>
<keyword evidence="6 13" id="KW-0658">Purine biosynthesis</keyword>
<evidence type="ECO:0000259" key="14">
    <source>
        <dbReference type="Pfam" id="PF00206"/>
    </source>
</evidence>
<dbReference type="Proteomes" id="UP000321272">
    <property type="component" value="Chromosome"/>
</dbReference>
<evidence type="ECO:0000256" key="1">
    <source>
        <dbReference type="ARBA" id="ARBA00004706"/>
    </source>
</evidence>
<evidence type="ECO:0000256" key="8">
    <source>
        <dbReference type="ARBA" id="ARBA00024477"/>
    </source>
</evidence>
<comment type="function">
    <text evidence="9">Catalyzes two reactions in de novo purine nucleotide biosynthesis. Catalyzes the breakdown of 5-aminoimidazole- (N-succinylocarboxamide) ribotide (SAICAR or 2-[5-amino-1-(5-phospho-beta-D-ribosyl)imidazole-4-carboxamido]succinate) to 5-aminoimidazole-4-carboxamide ribotide (AICAR or 5-amino-1-(5-phospho-beta-D-ribosyl)imidazole-4-carboxamide) and fumarate, and of adenylosuccinate (ADS or N(6)-(1,2-dicarboxyethyl)-AMP) to adenosine monophosphate (AMP) and fumarate.</text>
</comment>
<dbReference type="OrthoDB" id="9768878at2"/>
<dbReference type="InterPro" id="IPR004769">
    <property type="entry name" value="Pur_lyase"/>
</dbReference>
<gene>
    <name evidence="16" type="primary">purB</name>
    <name evidence="16" type="ORF">FGL86_10315</name>
</gene>
<feature type="domain" description="Fumarate lyase N-terminal" evidence="14">
    <location>
        <begin position="14"/>
        <end position="311"/>
    </location>
</feature>
<comment type="pathway">
    <text evidence="1 13">Purine metabolism; IMP biosynthesis via de novo pathway; 5-amino-1-(5-phospho-D-ribosyl)imidazole-4-carboxamide from 5-amino-1-(5-phospho-D-ribosyl)imidazole-4-carboxylate: step 2/2.</text>
</comment>
<dbReference type="PANTHER" id="PTHR43411">
    <property type="entry name" value="ADENYLOSUCCINATE LYASE"/>
    <property type="match status" value="1"/>
</dbReference>
<dbReference type="EC" id="4.3.2.2" evidence="4 12"/>
<dbReference type="PRINTS" id="PR00149">
    <property type="entry name" value="FUMRATELYASE"/>
</dbReference>
<dbReference type="InterPro" id="IPR000362">
    <property type="entry name" value="Fumarate_lyase_fam"/>
</dbReference>
<dbReference type="GO" id="GO:0044208">
    <property type="term" value="P:'de novo' AMP biosynthetic process"/>
    <property type="evidence" value="ECO:0007669"/>
    <property type="project" value="UniProtKB-UniPathway"/>
</dbReference>
<name>A0A5B8ST13_9GAMM</name>
<dbReference type="UniPathway" id="UPA00075">
    <property type="reaction ID" value="UER00336"/>
</dbReference>
<evidence type="ECO:0000313" key="16">
    <source>
        <dbReference type="EMBL" id="QEA39431.1"/>
    </source>
</evidence>
<evidence type="ECO:0000256" key="2">
    <source>
        <dbReference type="ARBA" id="ARBA00004734"/>
    </source>
</evidence>
<dbReference type="NCBIfam" id="NF006764">
    <property type="entry name" value="PRK09285.1"/>
    <property type="match status" value="1"/>
</dbReference>
<dbReference type="InterPro" id="IPR047136">
    <property type="entry name" value="PurB_bact"/>
</dbReference>
<comment type="pathway">
    <text evidence="2 13">Purine metabolism; AMP biosynthesis via de novo pathway; AMP from IMP: step 2/2.</text>
</comment>
<organism evidence="16 17">
    <name type="scientific">Pistricoccus aurantiacus</name>
    <dbReference type="NCBI Taxonomy" id="1883414"/>
    <lineage>
        <taxon>Bacteria</taxon>
        <taxon>Pseudomonadati</taxon>
        <taxon>Pseudomonadota</taxon>
        <taxon>Gammaproteobacteria</taxon>
        <taxon>Oceanospirillales</taxon>
        <taxon>Halomonadaceae</taxon>
        <taxon>Pistricoccus</taxon>
    </lineage>
</organism>
<dbReference type="InterPro" id="IPR024083">
    <property type="entry name" value="Fumarase/histidase_N"/>
</dbReference>
<dbReference type="FunFam" id="1.20.200.10:FF:000004">
    <property type="entry name" value="Adenylosuccinate lyase"/>
    <property type="match status" value="1"/>
</dbReference>
<feature type="domain" description="Adenylosuccinate lyase PurB C-terminal" evidence="15">
    <location>
        <begin position="330"/>
        <end position="444"/>
    </location>
</feature>
<dbReference type="Gene3D" id="1.10.40.30">
    <property type="entry name" value="Fumarase/aspartase (C-terminal domain)"/>
    <property type="match status" value="1"/>
</dbReference>
<dbReference type="InterPro" id="IPR022761">
    <property type="entry name" value="Fumarate_lyase_N"/>
</dbReference>
<dbReference type="GO" id="GO:0006189">
    <property type="term" value="P:'de novo' IMP biosynthetic process"/>
    <property type="evidence" value="ECO:0007669"/>
    <property type="project" value="UniProtKB-UniPathway"/>
</dbReference>
<evidence type="ECO:0000256" key="5">
    <source>
        <dbReference type="ARBA" id="ARBA00017058"/>
    </source>
</evidence>
<dbReference type="FunFam" id="1.10.40.30:FF:000004">
    <property type="entry name" value="Adenylosuccinate lyase"/>
    <property type="match status" value="1"/>
</dbReference>
<dbReference type="InterPro" id="IPR008948">
    <property type="entry name" value="L-Aspartase-like"/>
</dbReference>
<evidence type="ECO:0000256" key="12">
    <source>
        <dbReference type="NCBIfam" id="TIGR00928"/>
    </source>
</evidence>
<evidence type="ECO:0000259" key="15">
    <source>
        <dbReference type="Pfam" id="PF08328"/>
    </source>
</evidence>